<dbReference type="InterPro" id="IPR055259">
    <property type="entry name" value="YkvP/CgeB_Glyco_trans-like"/>
</dbReference>
<dbReference type="Proteomes" id="UP000003688">
    <property type="component" value="Unassembled WGS sequence"/>
</dbReference>
<name>B9XS77_PEDPL</name>
<gene>
    <name evidence="2" type="ORF">Cflav_PD0381</name>
</gene>
<dbReference type="AlphaFoldDB" id="B9XS77"/>
<dbReference type="SUPFAM" id="SSF53756">
    <property type="entry name" value="UDP-Glycosyltransferase/glycogen phosphorylase"/>
    <property type="match status" value="1"/>
</dbReference>
<organism evidence="2 3">
    <name type="scientific">Pedosphaera parvula (strain Ellin514)</name>
    <dbReference type="NCBI Taxonomy" id="320771"/>
    <lineage>
        <taxon>Bacteria</taxon>
        <taxon>Pseudomonadati</taxon>
        <taxon>Verrucomicrobiota</taxon>
        <taxon>Pedosphaerae</taxon>
        <taxon>Pedosphaerales</taxon>
        <taxon>Pedosphaeraceae</taxon>
        <taxon>Pedosphaera</taxon>
    </lineage>
</organism>
<keyword evidence="3" id="KW-1185">Reference proteome</keyword>
<dbReference type="Pfam" id="PF13524">
    <property type="entry name" value="Glyco_trans_1_2"/>
    <property type="match status" value="1"/>
</dbReference>
<sequence length="358" mass="41064">MFYQTLLSDWNHGNAHFLRGIATELINRGHKVEIYEPEDSWSYKNLVLEHGHNPVTQFHAAYPLLTASRYDRATLDLNRILECANLVLVHEWNDHELVRAIGAHRKRNQHYRLLFHDTHHRMVTDPKSMVAYDLSNYDGVLAYGAILRDLYKADGRVQRAWKWHEAADTRIFHPVENLENEGDLVWIGNWGDGERSAEIEEFIIQPIKSLSLKSRFHGVRYPGEALQILSDAGIEYAGWLPNFEVPQVFGRYKVTVHVPRRPYIKALPGIPTIRPFEALACGIPLICSPWDDAEHLFTPGQDFLMVRNGKEMRQALNAVLNDKAMAKELAASGLKTIQTRHTCAHRVDELLAIAKEIQ</sequence>
<evidence type="ECO:0000313" key="3">
    <source>
        <dbReference type="Proteomes" id="UP000003688"/>
    </source>
</evidence>
<evidence type="ECO:0000313" key="2">
    <source>
        <dbReference type="EMBL" id="EEF57287.1"/>
    </source>
</evidence>
<comment type="caution">
    <text evidence="2">The sequence shown here is derived from an EMBL/GenBank/DDBJ whole genome shotgun (WGS) entry which is preliminary data.</text>
</comment>
<reference evidence="2 3" key="1">
    <citation type="journal article" date="2011" name="J. Bacteriol.">
        <title>Genome sequence of 'Pedosphaera parvula' Ellin514, an aerobic Verrucomicrobial isolate from pasture soil.</title>
        <authorList>
            <person name="Kant R."/>
            <person name="van Passel M.W."/>
            <person name="Sangwan P."/>
            <person name="Palva A."/>
            <person name="Lucas S."/>
            <person name="Copeland A."/>
            <person name="Lapidus A."/>
            <person name="Glavina Del Rio T."/>
            <person name="Dalin E."/>
            <person name="Tice H."/>
            <person name="Bruce D."/>
            <person name="Goodwin L."/>
            <person name="Pitluck S."/>
            <person name="Chertkov O."/>
            <person name="Larimer F.W."/>
            <person name="Land M.L."/>
            <person name="Hauser L."/>
            <person name="Brettin T.S."/>
            <person name="Detter J.C."/>
            <person name="Han S."/>
            <person name="de Vos W.M."/>
            <person name="Janssen P.H."/>
            <person name="Smidt H."/>
        </authorList>
    </citation>
    <scope>NUCLEOTIDE SEQUENCE [LARGE SCALE GENOMIC DNA]</scope>
    <source>
        <strain evidence="2 3">Ellin514</strain>
    </source>
</reference>
<dbReference type="STRING" id="320771.Cflav_PD0381"/>
<dbReference type="Gene3D" id="3.40.50.2000">
    <property type="entry name" value="Glycogen Phosphorylase B"/>
    <property type="match status" value="1"/>
</dbReference>
<protein>
    <recommendedName>
        <fullName evidence="1">Spore protein YkvP/CgeB glycosyl transferase-like domain-containing protein</fullName>
    </recommendedName>
</protein>
<dbReference type="EMBL" id="ABOX02000075">
    <property type="protein sequence ID" value="EEF57287.1"/>
    <property type="molecule type" value="Genomic_DNA"/>
</dbReference>
<proteinExistence type="predicted"/>
<feature type="domain" description="Spore protein YkvP/CgeB glycosyl transferase-like" evidence="1">
    <location>
        <begin position="201"/>
        <end position="352"/>
    </location>
</feature>
<evidence type="ECO:0000259" key="1">
    <source>
        <dbReference type="Pfam" id="PF13524"/>
    </source>
</evidence>
<accession>B9XS77</accession>